<reference evidence="1" key="1">
    <citation type="journal article" date="2021" name="PeerJ">
        <title>Extensive microbial diversity within the chicken gut microbiome revealed by metagenomics and culture.</title>
        <authorList>
            <person name="Gilroy R."/>
            <person name="Ravi A."/>
            <person name="Getino M."/>
            <person name="Pursley I."/>
            <person name="Horton D.L."/>
            <person name="Alikhan N.F."/>
            <person name="Baker D."/>
            <person name="Gharbi K."/>
            <person name="Hall N."/>
            <person name="Watson M."/>
            <person name="Adriaenssens E.M."/>
            <person name="Foster-Nyarko E."/>
            <person name="Jarju S."/>
            <person name="Secka A."/>
            <person name="Antonio M."/>
            <person name="Oren A."/>
            <person name="Chaudhuri R.R."/>
            <person name="La Ragione R."/>
            <person name="Hildebrand F."/>
            <person name="Pallen M.J."/>
        </authorList>
    </citation>
    <scope>NUCLEOTIDE SEQUENCE</scope>
    <source>
        <strain evidence="1">B3-3758</strain>
    </source>
</reference>
<dbReference type="Proteomes" id="UP000824236">
    <property type="component" value="Unassembled WGS sequence"/>
</dbReference>
<proteinExistence type="predicted"/>
<sequence>MIEEQFVSLDTARMLKEAGFNVPCRYSYDNVGGFRWSKIGESTPKGWVPCPTQALAARWLREVHRISVDAEFMAPSTNIDVWKYFIGKMDDMIWPGDFETSERTYAIYEEAMEAGLREAVKLIKK</sequence>
<evidence type="ECO:0000313" key="2">
    <source>
        <dbReference type="Proteomes" id="UP000824236"/>
    </source>
</evidence>
<dbReference type="EMBL" id="JAHLFO010000040">
    <property type="protein sequence ID" value="MBU3813528.1"/>
    <property type="molecule type" value="Genomic_DNA"/>
</dbReference>
<name>A0A9E2NN20_9BACE</name>
<comment type="caution">
    <text evidence="1">The sequence shown here is derived from an EMBL/GenBank/DDBJ whole genome shotgun (WGS) entry which is preliminary data.</text>
</comment>
<organism evidence="1 2">
    <name type="scientific">Candidatus Bacteroides intestinipullorum</name>
    <dbReference type="NCBI Taxonomy" id="2838471"/>
    <lineage>
        <taxon>Bacteria</taxon>
        <taxon>Pseudomonadati</taxon>
        <taxon>Bacteroidota</taxon>
        <taxon>Bacteroidia</taxon>
        <taxon>Bacteroidales</taxon>
        <taxon>Bacteroidaceae</taxon>
        <taxon>Bacteroides</taxon>
    </lineage>
</organism>
<protein>
    <submittedName>
        <fullName evidence="1">Uncharacterized protein</fullName>
    </submittedName>
</protein>
<dbReference type="AlphaFoldDB" id="A0A9E2NN20"/>
<gene>
    <name evidence="1" type="ORF">H9791_03345</name>
</gene>
<evidence type="ECO:0000313" key="1">
    <source>
        <dbReference type="EMBL" id="MBU3813528.1"/>
    </source>
</evidence>
<reference evidence="1" key="2">
    <citation type="submission" date="2021-04" db="EMBL/GenBank/DDBJ databases">
        <authorList>
            <person name="Gilroy R."/>
        </authorList>
    </citation>
    <scope>NUCLEOTIDE SEQUENCE</scope>
    <source>
        <strain evidence="1">B3-3758</strain>
    </source>
</reference>
<accession>A0A9E2NN20</accession>